<keyword evidence="5" id="KW-0597">Phosphoprotein</keyword>
<organism evidence="20 21">
    <name type="scientific">Chroogloeocystis siderophila 5.2 s.c.1</name>
    <dbReference type="NCBI Taxonomy" id="247279"/>
    <lineage>
        <taxon>Bacteria</taxon>
        <taxon>Bacillati</taxon>
        <taxon>Cyanobacteriota</taxon>
        <taxon>Cyanophyceae</taxon>
        <taxon>Oscillatoriophycideae</taxon>
        <taxon>Chroococcales</taxon>
        <taxon>Chroococcaceae</taxon>
        <taxon>Chroogloeocystis</taxon>
    </lineage>
</organism>
<dbReference type="SUPFAM" id="SSF103190">
    <property type="entry name" value="Sensory domain-like"/>
    <property type="match status" value="1"/>
</dbReference>
<dbReference type="Gene3D" id="6.10.340.10">
    <property type="match status" value="1"/>
</dbReference>
<evidence type="ECO:0000256" key="10">
    <source>
        <dbReference type="ARBA" id="ARBA00022840"/>
    </source>
</evidence>
<evidence type="ECO:0000256" key="6">
    <source>
        <dbReference type="ARBA" id="ARBA00022679"/>
    </source>
</evidence>
<evidence type="ECO:0000256" key="1">
    <source>
        <dbReference type="ARBA" id="ARBA00000085"/>
    </source>
</evidence>
<dbReference type="InterPro" id="IPR003660">
    <property type="entry name" value="HAMP_dom"/>
</dbReference>
<dbReference type="InterPro" id="IPR036890">
    <property type="entry name" value="HATPase_C_sf"/>
</dbReference>
<dbReference type="InterPro" id="IPR003594">
    <property type="entry name" value="HATPase_dom"/>
</dbReference>
<dbReference type="GO" id="GO:0000156">
    <property type="term" value="F:phosphorelay response regulator activity"/>
    <property type="evidence" value="ECO:0007669"/>
    <property type="project" value="TreeGrafter"/>
</dbReference>
<dbReference type="InterPro" id="IPR036097">
    <property type="entry name" value="HisK_dim/P_sf"/>
</dbReference>
<dbReference type="Gene3D" id="3.30.565.10">
    <property type="entry name" value="Histidine kinase-like ATPase, C-terminal domain"/>
    <property type="match status" value="1"/>
</dbReference>
<keyword evidence="12" id="KW-0902">Two-component regulatory system</keyword>
<dbReference type="InterPro" id="IPR001610">
    <property type="entry name" value="PAC"/>
</dbReference>
<dbReference type="InterPro" id="IPR000700">
    <property type="entry name" value="PAS-assoc_C"/>
</dbReference>
<dbReference type="InterPro" id="IPR004358">
    <property type="entry name" value="Sig_transdc_His_kin-like_C"/>
</dbReference>
<dbReference type="Gene3D" id="3.30.450.20">
    <property type="entry name" value="PAS domain"/>
    <property type="match status" value="3"/>
</dbReference>
<dbReference type="OrthoDB" id="9808408at2"/>
<comment type="caution">
    <text evidence="20">The sequence shown here is derived from an EMBL/GenBank/DDBJ whole genome shotgun (WGS) entry which is preliminary data.</text>
</comment>
<evidence type="ECO:0000256" key="7">
    <source>
        <dbReference type="ARBA" id="ARBA00022692"/>
    </source>
</evidence>
<dbReference type="SMART" id="SM00388">
    <property type="entry name" value="HisKA"/>
    <property type="match status" value="1"/>
</dbReference>
<keyword evidence="6" id="KW-0808">Transferase</keyword>
<dbReference type="PANTHER" id="PTHR42878:SF15">
    <property type="entry name" value="BACTERIOPHYTOCHROME"/>
    <property type="match status" value="1"/>
</dbReference>
<dbReference type="GO" id="GO:0005886">
    <property type="term" value="C:plasma membrane"/>
    <property type="evidence" value="ECO:0007669"/>
    <property type="project" value="UniProtKB-SubCell"/>
</dbReference>
<dbReference type="InterPro" id="IPR035965">
    <property type="entry name" value="PAS-like_dom_sf"/>
</dbReference>
<protein>
    <recommendedName>
        <fullName evidence="3">histidine kinase</fullName>
        <ecNumber evidence="3">2.7.13.3</ecNumber>
    </recommendedName>
</protein>
<proteinExistence type="predicted"/>
<dbReference type="CDD" id="cd00082">
    <property type="entry name" value="HisKA"/>
    <property type="match status" value="1"/>
</dbReference>
<dbReference type="InterPro" id="IPR003661">
    <property type="entry name" value="HisK_dim/P_dom"/>
</dbReference>
<dbReference type="AlphaFoldDB" id="A0A1U7HDJ1"/>
<dbReference type="PRINTS" id="PR00344">
    <property type="entry name" value="BCTRLSENSOR"/>
</dbReference>
<dbReference type="PROSITE" id="PS50885">
    <property type="entry name" value="HAMP"/>
    <property type="match status" value="1"/>
</dbReference>
<dbReference type="CDD" id="cd00130">
    <property type="entry name" value="PAS"/>
    <property type="match status" value="1"/>
</dbReference>
<evidence type="ECO:0000259" key="16">
    <source>
        <dbReference type="PROSITE" id="PS50109"/>
    </source>
</evidence>
<feature type="transmembrane region" description="Helical" evidence="15">
    <location>
        <begin position="283"/>
        <end position="309"/>
    </location>
</feature>
<feature type="domain" description="PAC" evidence="18">
    <location>
        <begin position="445"/>
        <end position="497"/>
    </location>
</feature>
<dbReference type="FunFam" id="3.30.565.10:FF:000023">
    <property type="entry name" value="PAS domain-containing sensor histidine kinase"/>
    <property type="match status" value="1"/>
</dbReference>
<dbReference type="RefSeq" id="WP_073551476.1">
    <property type="nucleotide sequence ID" value="NZ_CAWMVK010000018.1"/>
</dbReference>
<dbReference type="InterPro" id="IPR013655">
    <property type="entry name" value="PAS_fold_3"/>
</dbReference>
<dbReference type="InterPro" id="IPR050351">
    <property type="entry name" value="BphY/WalK/GraS-like"/>
</dbReference>
<keyword evidence="10" id="KW-0067">ATP-binding</keyword>
<dbReference type="Pfam" id="PF02743">
    <property type="entry name" value="dCache_1"/>
    <property type="match status" value="1"/>
</dbReference>
<evidence type="ECO:0000256" key="14">
    <source>
        <dbReference type="SAM" id="Coils"/>
    </source>
</evidence>
<evidence type="ECO:0000313" key="21">
    <source>
        <dbReference type="Proteomes" id="UP000185984"/>
    </source>
</evidence>
<reference evidence="20 21" key="1">
    <citation type="submission" date="2016-11" db="EMBL/GenBank/DDBJ databases">
        <title>Draft Genome Sequences of Nine Cyanobacterial Strains from Diverse Habitats.</title>
        <authorList>
            <person name="Zhu T."/>
            <person name="Hou S."/>
            <person name="Lu X."/>
            <person name="Hess W.R."/>
        </authorList>
    </citation>
    <scope>NUCLEOTIDE SEQUENCE [LARGE SCALE GENOMIC DNA]</scope>
    <source>
        <strain evidence="20 21">5.2 s.c.1</strain>
    </source>
</reference>
<evidence type="ECO:0000256" key="3">
    <source>
        <dbReference type="ARBA" id="ARBA00012438"/>
    </source>
</evidence>
<dbReference type="PROSITE" id="PS50113">
    <property type="entry name" value="PAC"/>
    <property type="match status" value="1"/>
</dbReference>
<keyword evidence="4" id="KW-1003">Cell membrane</keyword>
<evidence type="ECO:0000259" key="19">
    <source>
        <dbReference type="PROSITE" id="PS50885"/>
    </source>
</evidence>
<feature type="domain" description="HAMP" evidence="19">
    <location>
        <begin position="303"/>
        <end position="356"/>
    </location>
</feature>
<evidence type="ECO:0000256" key="2">
    <source>
        <dbReference type="ARBA" id="ARBA00004651"/>
    </source>
</evidence>
<evidence type="ECO:0000256" key="13">
    <source>
        <dbReference type="ARBA" id="ARBA00023136"/>
    </source>
</evidence>
<feature type="transmembrane region" description="Helical" evidence="15">
    <location>
        <begin position="12"/>
        <end position="32"/>
    </location>
</feature>
<dbReference type="SMART" id="SM00387">
    <property type="entry name" value="HATPase_c"/>
    <property type="match status" value="1"/>
</dbReference>
<dbReference type="CDD" id="cd18774">
    <property type="entry name" value="PDC2_HK_sensor"/>
    <property type="match status" value="1"/>
</dbReference>
<dbReference type="SMART" id="SM00304">
    <property type="entry name" value="HAMP"/>
    <property type="match status" value="1"/>
</dbReference>
<keyword evidence="13 15" id="KW-0472">Membrane</keyword>
<keyword evidence="9" id="KW-0418">Kinase</keyword>
<keyword evidence="7 15" id="KW-0812">Transmembrane</keyword>
<dbReference type="STRING" id="247279.NIES1031_21425"/>
<keyword evidence="11 15" id="KW-1133">Transmembrane helix</keyword>
<dbReference type="EMBL" id="MRCC01000025">
    <property type="protein sequence ID" value="OKH21640.1"/>
    <property type="molecule type" value="Genomic_DNA"/>
</dbReference>
<evidence type="ECO:0000256" key="8">
    <source>
        <dbReference type="ARBA" id="ARBA00022741"/>
    </source>
</evidence>
<dbReference type="PANTHER" id="PTHR42878">
    <property type="entry name" value="TWO-COMPONENT HISTIDINE KINASE"/>
    <property type="match status" value="1"/>
</dbReference>
<dbReference type="PROSITE" id="PS50112">
    <property type="entry name" value="PAS"/>
    <property type="match status" value="1"/>
</dbReference>
<evidence type="ECO:0000256" key="11">
    <source>
        <dbReference type="ARBA" id="ARBA00022989"/>
    </source>
</evidence>
<dbReference type="PROSITE" id="PS50109">
    <property type="entry name" value="HIS_KIN"/>
    <property type="match status" value="1"/>
</dbReference>
<keyword evidence="8" id="KW-0547">Nucleotide-binding</keyword>
<dbReference type="Pfam" id="PF02518">
    <property type="entry name" value="HATPase_c"/>
    <property type="match status" value="1"/>
</dbReference>
<dbReference type="InterPro" id="IPR033479">
    <property type="entry name" value="dCache_1"/>
</dbReference>
<evidence type="ECO:0000256" key="5">
    <source>
        <dbReference type="ARBA" id="ARBA00022553"/>
    </source>
</evidence>
<dbReference type="GO" id="GO:0000155">
    <property type="term" value="F:phosphorelay sensor kinase activity"/>
    <property type="evidence" value="ECO:0007669"/>
    <property type="project" value="InterPro"/>
</dbReference>
<dbReference type="Gene3D" id="1.10.287.130">
    <property type="match status" value="1"/>
</dbReference>
<comment type="catalytic activity">
    <reaction evidence="1">
        <text>ATP + protein L-histidine = ADP + protein N-phospho-L-histidine.</text>
        <dbReference type="EC" id="2.7.13.3"/>
    </reaction>
</comment>
<evidence type="ECO:0000256" key="12">
    <source>
        <dbReference type="ARBA" id="ARBA00023012"/>
    </source>
</evidence>
<dbReference type="InterPro" id="IPR000014">
    <property type="entry name" value="PAS"/>
</dbReference>
<dbReference type="Proteomes" id="UP000185984">
    <property type="component" value="Unassembled WGS sequence"/>
</dbReference>
<dbReference type="SMART" id="SM00086">
    <property type="entry name" value="PAC"/>
    <property type="match status" value="1"/>
</dbReference>
<dbReference type="CDD" id="cd12914">
    <property type="entry name" value="PDC1_DGC_like"/>
    <property type="match status" value="1"/>
</dbReference>
<dbReference type="SUPFAM" id="SSF55785">
    <property type="entry name" value="PYP-like sensor domain (PAS domain)"/>
    <property type="match status" value="1"/>
</dbReference>
<dbReference type="NCBIfam" id="TIGR00229">
    <property type="entry name" value="sensory_box"/>
    <property type="match status" value="1"/>
</dbReference>
<dbReference type="SUPFAM" id="SSF47384">
    <property type="entry name" value="Homodimeric domain of signal transducing histidine kinase"/>
    <property type="match status" value="1"/>
</dbReference>
<evidence type="ECO:0000256" key="9">
    <source>
        <dbReference type="ARBA" id="ARBA00022777"/>
    </source>
</evidence>
<accession>A0A1U7HDJ1</accession>
<name>A0A1U7HDJ1_9CHRO</name>
<keyword evidence="21" id="KW-1185">Reference proteome</keyword>
<dbReference type="Pfam" id="PF00512">
    <property type="entry name" value="HisKA"/>
    <property type="match status" value="1"/>
</dbReference>
<comment type="subcellular location">
    <subcellularLocation>
        <location evidence="2">Cell membrane</location>
        <topology evidence="2">Multi-pass membrane protein</topology>
    </subcellularLocation>
</comment>
<evidence type="ECO:0000256" key="4">
    <source>
        <dbReference type="ARBA" id="ARBA00022475"/>
    </source>
</evidence>
<gene>
    <name evidence="20" type="ORF">NIES1031_21425</name>
</gene>
<evidence type="ECO:0000313" key="20">
    <source>
        <dbReference type="EMBL" id="OKH21640.1"/>
    </source>
</evidence>
<dbReference type="Gene3D" id="2.10.70.100">
    <property type="match status" value="1"/>
</dbReference>
<feature type="domain" description="PAS" evidence="17">
    <location>
        <begin position="368"/>
        <end position="440"/>
    </location>
</feature>
<feature type="coiled-coil region" evidence="14">
    <location>
        <begin position="488"/>
        <end position="519"/>
    </location>
</feature>
<evidence type="ECO:0000256" key="15">
    <source>
        <dbReference type="SAM" id="Phobius"/>
    </source>
</evidence>
<dbReference type="SUPFAM" id="SSF55874">
    <property type="entry name" value="ATPase domain of HSP90 chaperone/DNA topoisomerase II/histidine kinase"/>
    <property type="match status" value="1"/>
</dbReference>
<dbReference type="InterPro" id="IPR029151">
    <property type="entry name" value="Sensor-like_sf"/>
</dbReference>
<dbReference type="Pfam" id="PF08447">
    <property type="entry name" value="PAS_3"/>
    <property type="match status" value="1"/>
</dbReference>
<dbReference type="GO" id="GO:0007234">
    <property type="term" value="P:osmosensory signaling via phosphorelay pathway"/>
    <property type="evidence" value="ECO:0007669"/>
    <property type="project" value="TreeGrafter"/>
</dbReference>
<feature type="domain" description="Histidine kinase" evidence="16">
    <location>
        <begin position="526"/>
        <end position="743"/>
    </location>
</feature>
<dbReference type="Pfam" id="PF00672">
    <property type="entry name" value="HAMP"/>
    <property type="match status" value="1"/>
</dbReference>
<keyword evidence="14" id="KW-0175">Coiled coil</keyword>
<evidence type="ECO:0000259" key="17">
    <source>
        <dbReference type="PROSITE" id="PS50112"/>
    </source>
</evidence>
<evidence type="ECO:0000259" key="18">
    <source>
        <dbReference type="PROSITE" id="PS50113"/>
    </source>
</evidence>
<dbReference type="GO" id="GO:0030295">
    <property type="term" value="F:protein kinase activator activity"/>
    <property type="evidence" value="ECO:0007669"/>
    <property type="project" value="TreeGrafter"/>
</dbReference>
<dbReference type="EC" id="2.7.13.3" evidence="3"/>
<sequence length="745" mass="83799">MPRYFNSLRTRLNCLVLLAVLPGLGLMLYAYMKELQARKAYIREQAVLLTQVVSAHHQQLIAETRQLLAVLAQLPQIQDSYPTPCNALLKNLQQQYLRFATLGVVQRNGNVVCSSSPNQSVNLADCVWIANALQKRELTVSDYQMGRMNGKPVIVFAYPLFNAQNQANSVVFASLDLTWLNQLLAQINLPPNTSLLVVDAKGVVLAHHPHSQWVGKRPDLPIVQKILAQGNGVAEVNDVDGISRLYAFTLLSSSLPQANVYMGIGLSEEASFAVAERNLQRNLFGLAMIAMGAIAVLWIGSDLFIWHWVRRFMQGINRLAAEDFTARIGLKDSPQEMQQLVDNFDRMAASLASQIARCNATEIELKKANERFQLATAAVNAIIYDWDIRARTITRTQGLFDVLGYTTTEADPSDDWWLERIHPDEQKYVRNYIVTMLKSSTSNNFALEYRIRNRDDRYVYIWDKGLIIRDADGGAVRVVGSVLDISERKQAEAAVNQMNATLEQQVQERTAQLAATNQELESFCYSVSHDLRAPLRYIAGFAEALAEQLKRNNAIVDPKVHRYIEVIQSSSDRMTMLIDGLLTLSRVGRKQLIYQPVDLYPLVESAISLATSQAEAIDSRKIKFQIGSLPKVMGDPTLLQQVFTNLIDNAVKFSQHSHSTIIQINSLPDRTLFIKDNGIGFQMDYADQLFGAFQRLHSQREFKGTGIGLAIVQRIIHRHKGTIWVESKPNQGTTFYFKLGQVVED</sequence>
<dbReference type="GO" id="GO:0005524">
    <property type="term" value="F:ATP binding"/>
    <property type="evidence" value="ECO:0007669"/>
    <property type="project" value="UniProtKB-KW"/>
</dbReference>
<dbReference type="FunFam" id="1.10.287.130:FF:000070">
    <property type="entry name" value="Histidine kinase sensor protein"/>
    <property type="match status" value="1"/>
</dbReference>
<dbReference type="InterPro" id="IPR005467">
    <property type="entry name" value="His_kinase_dom"/>
</dbReference>